<feature type="transmembrane region" description="Helical" evidence="2">
    <location>
        <begin position="155"/>
        <end position="176"/>
    </location>
</feature>
<dbReference type="InterPro" id="IPR036388">
    <property type="entry name" value="WH-like_DNA-bd_sf"/>
</dbReference>
<comment type="caution">
    <text evidence="4">The sequence shown here is derived from an EMBL/GenBank/DDBJ whole genome shotgun (WGS) entry which is preliminary data.</text>
</comment>
<organism evidence="4 5">
    <name type="scientific">Novosphingobium pentaromativorans US6-1</name>
    <dbReference type="NCBI Taxonomy" id="1088721"/>
    <lineage>
        <taxon>Bacteria</taxon>
        <taxon>Pseudomonadati</taxon>
        <taxon>Pseudomonadota</taxon>
        <taxon>Alphaproteobacteria</taxon>
        <taxon>Sphingomonadales</taxon>
        <taxon>Sphingomonadaceae</taxon>
        <taxon>Novosphingobium</taxon>
    </lineage>
</organism>
<dbReference type="Pfam" id="PF00196">
    <property type="entry name" value="GerE"/>
    <property type="match status" value="1"/>
</dbReference>
<dbReference type="Proteomes" id="UP000004030">
    <property type="component" value="Unassembled WGS sequence"/>
</dbReference>
<feature type="domain" description="HTH luxR-type" evidence="3">
    <location>
        <begin position="12"/>
        <end position="77"/>
    </location>
</feature>
<dbReference type="STRING" id="1088721.JI59_01485"/>
<keyword evidence="2" id="KW-0812">Transmembrane</keyword>
<dbReference type="RefSeq" id="WP_007014814.1">
    <property type="nucleotide sequence ID" value="NZ_AGFM01000062.1"/>
</dbReference>
<evidence type="ECO:0000256" key="1">
    <source>
        <dbReference type="SAM" id="MobiDB-lite"/>
    </source>
</evidence>
<accession>G6EHT5</accession>
<dbReference type="GO" id="GO:0003677">
    <property type="term" value="F:DNA binding"/>
    <property type="evidence" value="ECO:0007669"/>
    <property type="project" value="InterPro"/>
</dbReference>
<gene>
    <name evidence="4" type="ORF">NSU_3906</name>
</gene>
<dbReference type="CDD" id="cd06170">
    <property type="entry name" value="LuxR_C_like"/>
    <property type="match status" value="1"/>
</dbReference>
<dbReference type="OrthoDB" id="7502277at2"/>
<proteinExistence type="predicted"/>
<evidence type="ECO:0000256" key="2">
    <source>
        <dbReference type="SAM" id="Phobius"/>
    </source>
</evidence>
<dbReference type="EMBL" id="AGFM01000062">
    <property type="protein sequence ID" value="EHJ59069.1"/>
    <property type="molecule type" value="Genomic_DNA"/>
</dbReference>
<dbReference type="eggNOG" id="COG2197">
    <property type="taxonomic scope" value="Bacteria"/>
</dbReference>
<dbReference type="Gene3D" id="1.10.10.10">
    <property type="entry name" value="Winged helix-like DNA-binding domain superfamily/Winged helix DNA-binding domain"/>
    <property type="match status" value="1"/>
</dbReference>
<name>G6EHT5_9SPHN</name>
<evidence type="ECO:0000259" key="3">
    <source>
        <dbReference type="PROSITE" id="PS50043"/>
    </source>
</evidence>
<keyword evidence="5" id="KW-1185">Reference proteome</keyword>
<dbReference type="InterPro" id="IPR000792">
    <property type="entry name" value="Tscrpt_reg_LuxR_C"/>
</dbReference>
<evidence type="ECO:0000313" key="5">
    <source>
        <dbReference type="Proteomes" id="UP000004030"/>
    </source>
</evidence>
<dbReference type="SUPFAM" id="SSF46894">
    <property type="entry name" value="C-terminal effector domain of the bipartite response regulators"/>
    <property type="match status" value="1"/>
</dbReference>
<dbReference type="GO" id="GO:0006355">
    <property type="term" value="P:regulation of DNA-templated transcription"/>
    <property type="evidence" value="ECO:0007669"/>
    <property type="project" value="InterPro"/>
</dbReference>
<keyword evidence="2" id="KW-1133">Transmembrane helix</keyword>
<dbReference type="AlphaFoldDB" id="G6EHT5"/>
<dbReference type="SMART" id="SM00421">
    <property type="entry name" value="HTH_LUXR"/>
    <property type="match status" value="1"/>
</dbReference>
<reference evidence="4 5" key="1">
    <citation type="journal article" date="2012" name="J. Bacteriol.">
        <title>Genome sequence of benzo(a)pyrene-degrading bacterium Novosphingobium pentaromativorans US6-1.</title>
        <authorList>
            <person name="Luo Y.R."/>
            <person name="Kang S.G."/>
            <person name="Kim S.J."/>
            <person name="Kim M.R."/>
            <person name="Li N."/>
            <person name="Lee J.H."/>
            <person name="Kwon K.K."/>
        </authorList>
    </citation>
    <scope>NUCLEOTIDE SEQUENCE [LARGE SCALE GENOMIC DNA]</scope>
    <source>
        <strain evidence="4 5">US6-1</strain>
    </source>
</reference>
<sequence>MADENADPALRPLDVFPSLTPKQHEVLSYVAENRTSKEIAFEIGISVSAVNQRIESIRNRTGSPPRAELARAYRIFLQEQDKANAPDHAAQADGWQAAQESEAADNLPQENASDGDEAPAPRLAQPAVGAMTDVLPAARHHLPVEGHSHGPLVKGLTIVAGTVLVVLVALGIVLTLHRVL</sequence>
<protein>
    <submittedName>
        <fullName evidence="4">Two component LuxR family transcriptional regulator</fullName>
    </submittedName>
</protein>
<feature type="region of interest" description="Disordered" evidence="1">
    <location>
        <begin position="83"/>
        <end position="121"/>
    </location>
</feature>
<keyword evidence="2" id="KW-0472">Membrane</keyword>
<dbReference type="PROSITE" id="PS50043">
    <property type="entry name" value="HTH_LUXR_2"/>
    <property type="match status" value="1"/>
</dbReference>
<dbReference type="PATRIC" id="fig|1088721.3.peg.3844"/>
<evidence type="ECO:0000313" key="4">
    <source>
        <dbReference type="EMBL" id="EHJ59069.1"/>
    </source>
</evidence>
<dbReference type="InterPro" id="IPR016032">
    <property type="entry name" value="Sig_transdc_resp-reg_C-effctor"/>
</dbReference>